<feature type="domain" description="Copper acquisition factor BIM1-like" evidence="10">
    <location>
        <begin position="16"/>
        <end position="162"/>
    </location>
</feature>
<dbReference type="Proteomes" id="UP000509510">
    <property type="component" value="Chromosome IV"/>
</dbReference>
<feature type="region of interest" description="Disordered" evidence="8">
    <location>
        <begin position="180"/>
        <end position="208"/>
    </location>
</feature>
<evidence type="ECO:0000256" key="8">
    <source>
        <dbReference type="SAM" id="MobiDB-lite"/>
    </source>
</evidence>
<dbReference type="PANTHER" id="PTHR34992">
    <property type="entry name" value="HYPHAL ANASTAMOSIS-7 PROTEIN"/>
    <property type="match status" value="1"/>
</dbReference>
<evidence type="ECO:0000256" key="9">
    <source>
        <dbReference type="SAM" id="SignalP"/>
    </source>
</evidence>
<dbReference type="AlphaFoldDB" id="A0A7H8R0X9"/>
<keyword evidence="6" id="KW-0325">Glycoprotein</keyword>
<evidence type="ECO:0000256" key="1">
    <source>
        <dbReference type="ARBA" id="ARBA00004609"/>
    </source>
</evidence>
<dbReference type="InterPro" id="IPR046530">
    <property type="entry name" value="BIM1-like_dom"/>
</dbReference>
<protein>
    <recommendedName>
        <fullName evidence="10">Copper acquisition factor BIM1-like domain-containing protein</fullName>
    </recommendedName>
</protein>
<feature type="signal peptide" evidence="9">
    <location>
        <begin position="1"/>
        <end position="16"/>
    </location>
</feature>
<keyword evidence="12" id="KW-1185">Reference proteome</keyword>
<dbReference type="EMBL" id="CP055901">
    <property type="protein sequence ID" value="QKX59989.1"/>
    <property type="molecule type" value="Genomic_DNA"/>
</dbReference>
<proteinExistence type="predicted"/>
<reference evidence="12" key="1">
    <citation type="submission" date="2020-06" db="EMBL/GenBank/DDBJ databases">
        <title>A chromosome-scale genome assembly of Talaromyces rugulosus W13939.</title>
        <authorList>
            <person name="Wang B."/>
            <person name="Guo L."/>
            <person name="Ye K."/>
            <person name="Wang L."/>
        </authorList>
    </citation>
    <scope>NUCLEOTIDE SEQUENCE [LARGE SCALE GENOMIC DNA]</scope>
    <source>
        <strain evidence="12">W13939</strain>
    </source>
</reference>
<evidence type="ECO:0000313" key="12">
    <source>
        <dbReference type="Proteomes" id="UP000509510"/>
    </source>
</evidence>
<evidence type="ECO:0000259" key="10">
    <source>
        <dbReference type="Pfam" id="PF20238"/>
    </source>
</evidence>
<accession>A0A7H8R0X9</accession>
<evidence type="ECO:0000256" key="2">
    <source>
        <dbReference type="ARBA" id="ARBA00022475"/>
    </source>
</evidence>
<keyword evidence="5" id="KW-0472">Membrane</keyword>
<comment type="subcellular location">
    <subcellularLocation>
        <location evidence="1">Cell membrane</location>
        <topology evidence="1">Lipid-anchor</topology>
        <topology evidence="1">GPI-anchor</topology>
    </subcellularLocation>
</comment>
<evidence type="ECO:0000256" key="3">
    <source>
        <dbReference type="ARBA" id="ARBA00022622"/>
    </source>
</evidence>
<organism evidence="11 12">
    <name type="scientific">Talaromyces rugulosus</name>
    <name type="common">Penicillium rugulosum</name>
    <dbReference type="NCBI Taxonomy" id="121627"/>
    <lineage>
        <taxon>Eukaryota</taxon>
        <taxon>Fungi</taxon>
        <taxon>Dikarya</taxon>
        <taxon>Ascomycota</taxon>
        <taxon>Pezizomycotina</taxon>
        <taxon>Eurotiomycetes</taxon>
        <taxon>Eurotiomycetidae</taxon>
        <taxon>Eurotiales</taxon>
        <taxon>Trichocomaceae</taxon>
        <taxon>Talaromyces</taxon>
        <taxon>Talaromyces sect. Islandici</taxon>
    </lineage>
</organism>
<sequence>MRTAFILSPLLPIAAAHFTLDWPAARGFDEDKMPTFPCGGFNTPSSNRTSIALDANVLPVDITFHHSQTAVSYLLALGSNPGDNFNITLEPTLGAHGLGEFCLPSIPLDSKTLGVSLHDGQNATLQVVTDGDNGGGLFACADIVFSSSVTTNTPTSCKNNTGVEATPFSGSAATRIANESDANGAAQSGSGTATSSGTSPTSTSQGAGVPLQTASWGILGAAVLGGVAML</sequence>
<name>A0A7H8R0X9_TALRU</name>
<evidence type="ECO:0000256" key="7">
    <source>
        <dbReference type="ARBA" id="ARBA00023288"/>
    </source>
</evidence>
<keyword evidence="4 9" id="KW-0732">Signal</keyword>
<dbReference type="GO" id="GO:0005886">
    <property type="term" value="C:plasma membrane"/>
    <property type="evidence" value="ECO:0007669"/>
    <property type="project" value="UniProtKB-SubCell"/>
</dbReference>
<gene>
    <name evidence="11" type="ORF">TRUGW13939_07131</name>
</gene>
<keyword evidence="7" id="KW-0449">Lipoprotein</keyword>
<feature type="chain" id="PRO_5028904335" description="Copper acquisition factor BIM1-like domain-containing protein" evidence="9">
    <location>
        <begin position="17"/>
        <end position="230"/>
    </location>
</feature>
<dbReference type="InterPro" id="IPR046936">
    <property type="entry name" value="BIM1-like"/>
</dbReference>
<dbReference type="OrthoDB" id="2146436at2759"/>
<dbReference type="GeneID" id="55994624"/>
<dbReference type="RefSeq" id="XP_035346166.1">
    <property type="nucleotide sequence ID" value="XM_035490273.1"/>
</dbReference>
<dbReference type="KEGG" id="trg:TRUGW13939_07131"/>
<dbReference type="PANTHER" id="PTHR34992:SF1">
    <property type="entry name" value="COPPER ACQUISITION FACTOR BIM1-LIKE DOMAIN-CONTAINING PROTEIN"/>
    <property type="match status" value="1"/>
</dbReference>
<keyword evidence="2" id="KW-1003">Cell membrane</keyword>
<evidence type="ECO:0000256" key="4">
    <source>
        <dbReference type="ARBA" id="ARBA00022729"/>
    </source>
</evidence>
<dbReference type="CDD" id="cd21176">
    <property type="entry name" value="LPMO_auxiliary-like"/>
    <property type="match status" value="1"/>
</dbReference>
<dbReference type="Pfam" id="PF20238">
    <property type="entry name" value="BIM1-like_dom"/>
    <property type="match status" value="1"/>
</dbReference>
<keyword evidence="3" id="KW-0336">GPI-anchor</keyword>
<evidence type="ECO:0000313" key="11">
    <source>
        <dbReference type="EMBL" id="QKX59989.1"/>
    </source>
</evidence>
<evidence type="ECO:0000256" key="6">
    <source>
        <dbReference type="ARBA" id="ARBA00023180"/>
    </source>
</evidence>
<evidence type="ECO:0000256" key="5">
    <source>
        <dbReference type="ARBA" id="ARBA00023136"/>
    </source>
</evidence>
<dbReference type="GO" id="GO:0098552">
    <property type="term" value="C:side of membrane"/>
    <property type="evidence" value="ECO:0007669"/>
    <property type="project" value="UniProtKB-KW"/>
</dbReference>
<feature type="compositionally biased region" description="Low complexity" evidence="8">
    <location>
        <begin position="184"/>
        <end position="208"/>
    </location>
</feature>